<sequence length="438" mass="43814">MPSPLESGATATLGEGIAERFEALFAAFTDTVPDEIPAPEAVVDGTDGSVLPVEGGNSLPPAALVIPQPTPGVSLLPVVSPMPAQEKPSNPPSGQPRLVSLDGDARPGRQFPAPLSAQAAETLREVPTAALVAGAVAPSPAPHQGSPSGKAPAAVVLPNQWDIADLQIVTTSPARLPVAVQPAVQAIAAPIVALAGTASSSSHQPALPEEEPDAASSREVGELPEFKARPTRLASPVAALAGSTAAPPLAAIEAVQQTGAPQPTTAAQPLQNQLSQPAATAGQARPLTLTDLVDSIAQAREAALPHRAELSVRHSDFGRVSIRMDAAGAAASLGFTLSSADAGFSSAAQAALADRGAAERVVVAAQGDQTSRQAEPNASGQGGSNGASSQQATSGGTGHPAHRSPAPAHDPARDADVSRADENVVSSNDRRARGGIFA</sequence>
<reference evidence="2 3" key="1">
    <citation type="submission" date="2015-04" db="EMBL/GenBank/DDBJ databases">
        <title>The draft genome sequence of Erythrobacter luteus KA37.</title>
        <authorList>
            <person name="Zhuang L."/>
            <person name="Liu Y."/>
            <person name="Shao Z."/>
        </authorList>
    </citation>
    <scope>NUCLEOTIDE SEQUENCE [LARGE SCALE GENOMIC DNA]</scope>
    <source>
        <strain evidence="2 3">KA37</strain>
    </source>
</reference>
<feature type="region of interest" description="Disordered" evidence="1">
    <location>
        <begin position="366"/>
        <end position="438"/>
    </location>
</feature>
<dbReference type="EMBL" id="LBHB01000006">
    <property type="protein sequence ID" value="KLE31266.1"/>
    <property type="molecule type" value="Genomic_DNA"/>
</dbReference>
<accession>A0A0G9MKK9</accession>
<evidence type="ECO:0000313" key="2">
    <source>
        <dbReference type="EMBL" id="KLE31266.1"/>
    </source>
</evidence>
<keyword evidence="3" id="KW-1185">Reference proteome</keyword>
<dbReference type="Proteomes" id="UP000053464">
    <property type="component" value="Unassembled WGS sequence"/>
</dbReference>
<dbReference type="STRING" id="1581420.AAW00_13980"/>
<feature type="region of interest" description="Disordered" evidence="1">
    <location>
        <begin position="79"/>
        <end position="107"/>
    </location>
</feature>
<feature type="compositionally biased region" description="Polar residues" evidence="1">
    <location>
        <begin position="367"/>
        <end position="376"/>
    </location>
</feature>
<proteinExistence type="predicted"/>
<feature type="compositionally biased region" description="Basic and acidic residues" evidence="1">
    <location>
        <begin position="410"/>
        <end position="432"/>
    </location>
</feature>
<dbReference type="AlphaFoldDB" id="A0A0G9MKK9"/>
<protein>
    <submittedName>
        <fullName evidence="2">Uncharacterized protein</fullName>
    </submittedName>
</protein>
<name>A0A0G9MKK9_9SPHN</name>
<feature type="region of interest" description="Disordered" evidence="1">
    <location>
        <begin position="200"/>
        <end position="220"/>
    </location>
</feature>
<evidence type="ECO:0000313" key="3">
    <source>
        <dbReference type="Proteomes" id="UP000053464"/>
    </source>
</evidence>
<organism evidence="2 3">
    <name type="scientific">Aurantiacibacter luteus</name>
    <dbReference type="NCBI Taxonomy" id="1581420"/>
    <lineage>
        <taxon>Bacteria</taxon>
        <taxon>Pseudomonadati</taxon>
        <taxon>Pseudomonadota</taxon>
        <taxon>Alphaproteobacteria</taxon>
        <taxon>Sphingomonadales</taxon>
        <taxon>Erythrobacteraceae</taxon>
        <taxon>Aurantiacibacter</taxon>
    </lineage>
</organism>
<evidence type="ECO:0000256" key="1">
    <source>
        <dbReference type="SAM" id="MobiDB-lite"/>
    </source>
</evidence>
<comment type="caution">
    <text evidence="2">The sequence shown here is derived from an EMBL/GenBank/DDBJ whole genome shotgun (WGS) entry which is preliminary data.</text>
</comment>
<gene>
    <name evidence="2" type="ORF">AAW00_13980</name>
</gene>
<dbReference type="PATRIC" id="fig|1581420.6.peg.2859"/>